<name>A0A0R3Q7B8_9BILA</name>
<evidence type="ECO:0000313" key="2">
    <source>
        <dbReference type="Proteomes" id="UP000280834"/>
    </source>
</evidence>
<dbReference type="EMBL" id="UZAG01001133">
    <property type="protein sequence ID" value="VDO10489.1"/>
    <property type="molecule type" value="Genomic_DNA"/>
</dbReference>
<gene>
    <name evidence="1" type="ORF">BTMF_LOCUS1550</name>
</gene>
<proteinExistence type="predicted"/>
<keyword evidence="2" id="KW-1185">Reference proteome</keyword>
<dbReference type="Proteomes" id="UP000280834">
    <property type="component" value="Unassembled WGS sequence"/>
</dbReference>
<evidence type="ECO:0000313" key="3">
    <source>
        <dbReference type="WBParaSite" id="BTMF_0000222201-mRNA-1"/>
    </source>
</evidence>
<reference evidence="3" key="1">
    <citation type="submission" date="2017-02" db="UniProtKB">
        <authorList>
            <consortium name="WormBaseParasite"/>
        </authorList>
    </citation>
    <scope>IDENTIFICATION</scope>
</reference>
<sequence>MLHRIKSLDHYVFNEKEITTGNIFCSTQKVKKLLELHSFLGVE</sequence>
<accession>A0A0R3Q7B8</accession>
<evidence type="ECO:0000313" key="1">
    <source>
        <dbReference type="EMBL" id="VDO10489.1"/>
    </source>
</evidence>
<dbReference type="AlphaFoldDB" id="A0A0R3Q7B8"/>
<organism evidence="3">
    <name type="scientific">Brugia timori</name>
    <dbReference type="NCBI Taxonomy" id="42155"/>
    <lineage>
        <taxon>Eukaryota</taxon>
        <taxon>Metazoa</taxon>
        <taxon>Ecdysozoa</taxon>
        <taxon>Nematoda</taxon>
        <taxon>Chromadorea</taxon>
        <taxon>Rhabditida</taxon>
        <taxon>Spirurina</taxon>
        <taxon>Spiruromorpha</taxon>
        <taxon>Filarioidea</taxon>
        <taxon>Onchocercidae</taxon>
        <taxon>Brugia</taxon>
    </lineage>
</organism>
<reference evidence="1 2" key="2">
    <citation type="submission" date="2018-11" db="EMBL/GenBank/DDBJ databases">
        <authorList>
            <consortium name="Pathogen Informatics"/>
        </authorList>
    </citation>
    <scope>NUCLEOTIDE SEQUENCE [LARGE SCALE GENOMIC DNA]</scope>
</reference>
<protein>
    <submittedName>
        <fullName evidence="3">LytTR family transcriptional regulator</fullName>
    </submittedName>
</protein>
<dbReference type="WBParaSite" id="BTMF_0000222201-mRNA-1">
    <property type="protein sequence ID" value="BTMF_0000222201-mRNA-1"/>
    <property type="gene ID" value="BTMF_0000222201"/>
</dbReference>